<dbReference type="VEuPathDB" id="TriTrypDB:TvY486_1003330"/>
<keyword evidence="2" id="KW-1133">Transmembrane helix</keyword>
<feature type="compositionally biased region" description="Polar residues" evidence="1">
    <location>
        <begin position="471"/>
        <end position="492"/>
    </location>
</feature>
<reference evidence="3" key="1">
    <citation type="journal article" date="2012" name="Proc. Natl. Acad. Sci. U.S.A.">
        <title>Antigenic diversity is generated by distinct evolutionary mechanisms in African trypanosome species.</title>
        <authorList>
            <person name="Jackson A.P."/>
            <person name="Berry A."/>
            <person name="Aslett M."/>
            <person name="Allison H.C."/>
            <person name="Burton P."/>
            <person name="Vavrova-Anderson J."/>
            <person name="Brown R."/>
            <person name="Browne H."/>
            <person name="Corton N."/>
            <person name="Hauser H."/>
            <person name="Gamble J."/>
            <person name="Gilderthorp R."/>
            <person name="Marcello L."/>
            <person name="McQuillan J."/>
            <person name="Otto T.D."/>
            <person name="Quail M.A."/>
            <person name="Sanders M.J."/>
            <person name="van Tonder A."/>
            <person name="Ginger M.L."/>
            <person name="Field M.C."/>
            <person name="Barry J.D."/>
            <person name="Hertz-Fowler C."/>
            <person name="Berriman M."/>
        </authorList>
    </citation>
    <scope>NUCLEOTIDE SEQUENCE</scope>
    <source>
        <strain evidence="3">Y486</strain>
    </source>
</reference>
<proteinExistence type="predicted"/>
<evidence type="ECO:0000256" key="2">
    <source>
        <dbReference type="SAM" id="Phobius"/>
    </source>
</evidence>
<feature type="region of interest" description="Disordered" evidence="1">
    <location>
        <begin position="470"/>
        <end position="492"/>
    </location>
</feature>
<gene>
    <name evidence="3" type="ORF">TVY486_1003330</name>
</gene>
<evidence type="ECO:0008006" key="4">
    <source>
        <dbReference type="Google" id="ProtNLM"/>
    </source>
</evidence>
<accession>G0U5X9</accession>
<evidence type="ECO:0000313" key="3">
    <source>
        <dbReference type="EMBL" id="CCC51280.1"/>
    </source>
</evidence>
<dbReference type="EMBL" id="HE573026">
    <property type="protein sequence ID" value="CCC51280.1"/>
    <property type="molecule type" value="Genomic_DNA"/>
</dbReference>
<feature type="transmembrane region" description="Helical" evidence="2">
    <location>
        <begin position="53"/>
        <end position="76"/>
    </location>
</feature>
<protein>
    <recommendedName>
        <fullName evidence="4">PTP1-interacting protein, 39 kDa</fullName>
    </recommendedName>
</protein>
<organism evidence="3">
    <name type="scientific">Trypanosoma vivax (strain Y486)</name>
    <dbReference type="NCBI Taxonomy" id="1055687"/>
    <lineage>
        <taxon>Eukaryota</taxon>
        <taxon>Discoba</taxon>
        <taxon>Euglenozoa</taxon>
        <taxon>Kinetoplastea</taxon>
        <taxon>Metakinetoplastina</taxon>
        <taxon>Trypanosomatida</taxon>
        <taxon>Trypanosomatidae</taxon>
        <taxon>Trypanosoma</taxon>
        <taxon>Duttonella</taxon>
    </lineage>
</organism>
<keyword evidence="2" id="KW-0812">Transmembrane</keyword>
<feature type="non-terminal residue" evidence="3">
    <location>
        <position position="1"/>
    </location>
</feature>
<evidence type="ECO:0000256" key="1">
    <source>
        <dbReference type="SAM" id="MobiDB-lite"/>
    </source>
</evidence>
<name>G0U5X9_TRYVY</name>
<keyword evidence="2" id="KW-0472">Membrane</keyword>
<sequence length="659" mass="73319">QKPQDTAAACATCNSVPTWLSAFSYTSTLRAKLSVASSCPLFSKTPRGNRDEAFAVMVLEGFCITALNIVSQMGFLQSQRMQLQRGVDDASAEVAQQHLMSDGGIFATTQEEHVRRWLRHYLPPEAYSDEDGRDERRERRCKCGEWPSATSVAVFIAMDLARRLLPSLLEGLESTVLVALQPLLETRVMKPAAPLMPNAEVHSSFPQTWDGAVTLLSLTPAPWWWWWKQTDHVKRVGKRSNNSNTNDRRLGNLPCCSNAISASRGYGALRILHLFVLFYSEGDSGEVNSCSEGLEAVRVAHFLISAPVLFSDLLLDREVAYALERMVKKLSSWVNSCAGNCEPTSPNHVSLRIARALLRGFIVLLCWMTYRPGGYSPSCMRKHFGQLLRVTLLIRRQGTQLLAPNETVDLGDDDANEMLLRCVREYFLEARWLLIRFHGLCGSARCDRTQTGGRRKNPWHGLLFGEEAESNCDNPESDPTTVTSHSHNTVCSGVSSRRTTGLLSVQGLRPSSQALDVLPFSSFSLRALRVVTRELRRVLYVLRRDAIAVRDDASVSNCTSGVKRHREAMQDEEASTMSMLKSNGSACQMLSKRLSVSQQLMRSTIEELGTSHYFWHTVSHSSSDMEENIDEQSDTCVVVTSSSSASTFLSDWSADGGTE</sequence>
<dbReference type="AlphaFoldDB" id="G0U5X9"/>